<feature type="chain" id="PRO_5022214599" description="Phosphate-selective porin O and P" evidence="2">
    <location>
        <begin position="22"/>
        <end position="433"/>
    </location>
</feature>
<evidence type="ECO:0000256" key="2">
    <source>
        <dbReference type="SAM" id="SignalP"/>
    </source>
</evidence>
<keyword evidence="4" id="KW-1185">Reference proteome</keyword>
<keyword evidence="1" id="KW-0175">Coiled coil</keyword>
<evidence type="ECO:0008006" key="5">
    <source>
        <dbReference type="Google" id="ProtNLM"/>
    </source>
</evidence>
<evidence type="ECO:0000313" key="3">
    <source>
        <dbReference type="EMBL" id="QDU66445.1"/>
    </source>
</evidence>
<dbReference type="RefSeq" id="WP_145064284.1">
    <property type="nucleotide sequence ID" value="NZ_CP036287.1"/>
</dbReference>
<proteinExistence type="predicted"/>
<organism evidence="3 4">
    <name type="scientific">Engelhardtia mirabilis</name>
    <dbReference type="NCBI Taxonomy" id="2528011"/>
    <lineage>
        <taxon>Bacteria</taxon>
        <taxon>Pseudomonadati</taxon>
        <taxon>Planctomycetota</taxon>
        <taxon>Planctomycetia</taxon>
        <taxon>Planctomycetia incertae sedis</taxon>
        <taxon>Engelhardtia</taxon>
    </lineage>
</organism>
<keyword evidence="2" id="KW-0732">Signal</keyword>
<evidence type="ECO:0000313" key="4">
    <source>
        <dbReference type="Proteomes" id="UP000316921"/>
    </source>
</evidence>
<accession>A0A518BHL0</accession>
<dbReference type="KEGG" id="pbap:Pla133_15190"/>
<feature type="signal peptide" evidence="2">
    <location>
        <begin position="1"/>
        <end position="21"/>
    </location>
</feature>
<gene>
    <name evidence="3" type="ORF">Pla133_15190</name>
</gene>
<name>A0A518BHL0_9BACT</name>
<dbReference type="AlphaFoldDB" id="A0A518BHL0"/>
<dbReference type="Gene3D" id="2.40.160.10">
    <property type="entry name" value="Porin"/>
    <property type="match status" value="1"/>
</dbReference>
<feature type="coiled-coil region" evidence="1">
    <location>
        <begin position="31"/>
        <end position="58"/>
    </location>
</feature>
<dbReference type="EMBL" id="CP036287">
    <property type="protein sequence ID" value="QDU66445.1"/>
    <property type="molecule type" value="Genomic_DNA"/>
</dbReference>
<dbReference type="Proteomes" id="UP000316921">
    <property type="component" value="Chromosome"/>
</dbReference>
<sequence precursor="true">MLCTLTLALLPAAIAPQSATATTSDASAQDLGALARRVAELEANNAELNRRLDLLSEDVEAVDLGGLFTPVGDGTRGLAPAASKVYYASSPLSIGGYGEMVYTNEQGGTGTDQLDFLRAILYVGYKFDDQWLLNTEFEFEHATVEDNNDGSGDTTPGSVSVEFAYVEYLATDNFSVRAGLLLIPMGFVNELHEPTTFFSAGRPELEQRIIPSTWRENGIGVTGSSEDFEYRVYVVNGFDAEGFSSDGLRGGRQKGGKAKAEDWAIVGRADYVGTTGLLAGVSAYHGASGQGAAGVGSVSTTIYDAHVQYQTGPLRLRGLYAMAEIDDTAALNAAFGNNVGEQMGGYYLEAGYDVLEGGDQSLTPFVRFESFDTQQGDLLGGAIDDPAGDRESWTFGLAWQPIDQVVVKADYVDADNGADSGQDLFRLSLGYIF</sequence>
<dbReference type="SUPFAM" id="SSF56935">
    <property type="entry name" value="Porins"/>
    <property type="match status" value="1"/>
</dbReference>
<reference evidence="3 4" key="1">
    <citation type="submission" date="2019-02" db="EMBL/GenBank/DDBJ databases">
        <title>Deep-cultivation of Planctomycetes and their phenomic and genomic characterization uncovers novel biology.</title>
        <authorList>
            <person name="Wiegand S."/>
            <person name="Jogler M."/>
            <person name="Boedeker C."/>
            <person name="Pinto D."/>
            <person name="Vollmers J."/>
            <person name="Rivas-Marin E."/>
            <person name="Kohn T."/>
            <person name="Peeters S.H."/>
            <person name="Heuer A."/>
            <person name="Rast P."/>
            <person name="Oberbeckmann S."/>
            <person name="Bunk B."/>
            <person name="Jeske O."/>
            <person name="Meyerdierks A."/>
            <person name="Storesund J.E."/>
            <person name="Kallscheuer N."/>
            <person name="Luecker S."/>
            <person name="Lage O.M."/>
            <person name="Pohl T."/>
            <person name="Merkel B.J."/>
            <person name="Hornburger P."/>
            <person name="Mueller R.-W."/>
            <person name="Bruemmer F."/>
            <person name="Labrenz M."/>
            <person name="Spormann A.M."/>
            <person name="Op den Camp H."/>
            <person name="Overmann J."/>
            <person name="Amann R."/>
            <person name="Jetten M.S.M."/>
            <person name="Mascher T."/>
            <person name="Medema M.H."/>
            <person name="Devos D.P."/>
            <person name="Kaster A.-K."/>
            <person name="Ovreas L."/>
            <person name="Rohde M."/>
            <person name="Galperin M.Y."/>
            <person name="Jogler C."/>
        </authorList>
    </citation>
    <scope>NUCLEOTIDE SEQUENCE [LARGE SCALE GENOMIC DNA]</scope>
    <source>
        <strain evidence="3 4">Pla133</strain>
    </source>
</reference>
<evidence type="ECO:0000256" key="1">
    <source>
        <dbReference type="SAM" id="Coils"/>
    </source>
</evidence>
<dbReference type="InterPro" id="IPR023614">
    <property type="entry name" value="Porin_dom_sf"/>
</dbReference>
<protein>
    <recommendedName>
        <fullName evidence="5">Phosphate-selective porin O and P</fullName>
    </recommendedName>
</protein>